<comment type="caution">
    <text evidence="3">The sequence shown here is derived from an EMBL/GenBank/DDBJ whole genome shotgun (WGS) entry which is preliminary data.</text>
</comment>
<dbReference type="InterPro" id="IPR050817">
    <property type="entry name" value="DjlA_DnaK_co-chaperone"/>
</dbReference>
<dbReference type="Gene3D" id="1.10.287.110">
    <property type="entry name" value="DnaJ domain"/>
    <property type="match status" value="1"/>
</dbReference>
<gene>
    <name evidence="3" type="ORF">PM10SUCC1_20440</name>
</gene>
<dbReference type="PROSITE" id="PS50076">
    <property type="entry name" value="DNAJ_2"/>
    <property type="match status" value="1"/>
</dbReference>
<keyword evidence="4" id="KW-1185">Reference proteome</keyword>
<dbReference type="SUPFAM" id="SSF46565">
    <property type="entry name" value="Chaperone J-domain"/>
    <property type="match status" value="1"/>
</dbReference>
<organism evidence="3 4">
    <name type="scientific">Propionigenium maris DSM 9537</name>
    <dbReference type="NCBI Taxonomy" id="1123000"/>
    <lineage>
        <taxon>Bacteria</taxon>
        <taxon>Fusobacteriati</taxon>
        <taxon>Fusobacteriota</taxon>
        <taxon>Fusobacteriia</taxon>
        <taxon>Fusobacteriales</taxon>
        <taxon>Fusobacteriaceae</taxon>
        <taxon>Propionigenium</taxon>
    </lineage>
</organism>
<evidence type="ECO:0000256" key="1">
    <source>
        <dbReference type="SAM" id="Phobius"/>
    </source>
</evidence>
<sequence>MTIFFPIFIFLFIVAILFFGPNGALKSIPFLVMLSFIFSISIWFIGAFFPLIVIFIIYNYLKNKNNPKRSSGGARTRTYYYSSSNAKDFEEFFRQAGGNQNYGNFGGGQGSPYGAFEDKTKYYTTLGVQTEADQDEIKKAYRNLARKHHPDRYATADDDVKAYHEKKFKEINEAYDKLSKK</sequence>
<keyword evidence="1" id="KW-0812">Transmembrane</keyword>
<dbReference type="RefSeq" id="WP_281835735.1">
    <property type="nucleotide sequence ID" value="NZ_BSDY01000008.1"/>
</dbReference>
<dbReference type="EMBL" id="BSDY01000008">
    <property type="protein sequence ID" value="GLI56530.1"/>
    <property type="molecule type" value="Genomic_DNA"/>
</dbReference>
<evidence type="ECO:0000259" key="2">
    <source>
        <dbReference type="PROSITE" id="PS50076"/>
    </source>
</evidence>
<feature type="domain" description="J" evidence="2">
    <location>
        <begin position="121"/>
        <end position="181"/>
    </location>
</feature>
<dbReference type="PANTHER" id="PTHR24074">
    <property type="entry name" value="CO-CHAPERONE PROTEIN DJLA"/>
    <property type="match status" value="1"/>
</dbReference>
<dbReference type="Pfam" id="PF00226">
    <property type="entry name" value="DnaJ"/>
    <property type="match status" value="1"/>
</dbReference>
<reference evidence="3" key="1">
    <citation type="submission" date="2022-12" db="EMBL/GenBank/DDBJ databases">
        <title>Reference genome sequencing for broad-spectrum identification of bacterial and archaeal isolates by mass spectrometry.</title>
        <authorList>
            <person name="Sekiguchi Y."/>
            <person name="Tourlousse D.M."/>
        </authorList>
    </citation>
    <scope>NUCLEOTIDE SEQUENCE</scope>
    <source>
        <strain evidence="3">10succ1</strain>
    </source>
</reference>
<dbReference type="CDD" id="cd06257">
    <property type="entry name" value="DnaJ"/>
    <property type="match status" value="1"/>
</dbReference>
<dbReference type="PRINTS" id="PR00625">
    <property type="entry name" value="JDOMAIN"/>
</dbReference>
<dbReference type="SMART" id="SM00271">
    <property type="entry name" value="DnaJ"/>
    <property type="match status" value="1"/>
</dbReference>
<keyword evidence="1" id="KW-0472">Membrane</keyword>
<dbReference type="InterPro" id="IPR036869">
    <property type="entry name" value="J_dom_sf"/>
</dbReference>
<name>A0A9W6GLV4_9FUSO</name>
<evidence type="ECO:0000313" key="4">
    <source>
        <dbReference type="Proteomes" id="UP001144471"/>
    </source>
</evidence>
<proteinExistence type="predicted"/>
<dbReference type="Proteomes" id="UP001144471">
    <property type="component" value="Unassembled WGS sequence"/>
</dbReference>
<dbReference type="AlphaFoldDB" id="A0A9W6GLV4"/>
<accession>A0A9W6GLV4</accession>
<keyword evidence="1" id="KW-1133">Transmembrane helix</keyword>
<dbReference type="InterPro" id="IPR001623">
    <property type="entry name" value="DnaJ_domain"/>
</dbReference>
<evidence type="ECO:0000313" key="3">
    <source>
        <dbReference type="EMBL" id="GLI56530.1"/>
    </source>
</evidence>
<protein>
    <recommendedName>
        <fullName evidence="2">J domain-containing protein</fullName>
    </recommendedName>
</protein>
<feature type="transmembrane region" description="Helical" evidence="1">
    <location>
        <begin position="36"/>
        <end position="61"/>
    </location>
</feature>